<dbReference type="InterPro" id="IPR051601">
    <property type="entry name" value="Serine_prot/Carboxylest_S33"/>
</dbReference>
<dbReference type="PANTHER" id="PTHR43248">
    <property type="entry name" value="2-SUCCINYL-6-HYDROXY-2,4-CYCLOHEXADIENE-1-CARBOXYLATE SYNTHASE"/>
    <property type="match status" value="1"/>
</dbReference>
<feature type="domain" description="AB hydrolase-1" evidence="4">
    <location>
        <begin position="134"/>
        <end position="304"/>
    </location>
</feature>
<dbReference type="Proteomes" id="UP000027265">
    <property type="component" value="Unassembled WGS sequence"/>
</dbReference>
<evidence type="ECO:0000313" key="7">
    <source>
        <dbReference type="Proteomes" id="UP000027265"/>
    </source>
</evidence>
<evidence type="ECO:0000313" key="6">
    <source>
        <dbReference type="EMBL" id="KDQ62912.1"/>
    </source>
</evidence>
<reference evidence="7" key="1">
    <citation type="journal article" date="2014" name="Proc. Natl. Acad. Sci. U.S.A.">
        <title>Extensive sampling of basidiomycete genomes demonstrates inadequacy of the white-rot/brown-rot paradigm for wood decay fungi.</title>
        <authorList>
            <person name="Riley R."/>
            <person name="Salamov A.A."/>
            <person name="Brown D.W."/>
            <person name="Nagy L.G."/>
            <person name="Floudas D."/>
            <person name="Held B.W."/>
            <person name="Levasseur A."/>
            <person name="Lombard V."/>
            <person name="Morin E."/>
            <person name="Otillar R."/>
            <person name="Lindquist E.A."/>
            <person name="Sun H."/>
            <person name="LaButti K.M."/>
            <person name="Schmutz J."/>
            <person name="Jabbour D."/>
            <person name="Luo H."/>
            <person name="Baker S.E."/>
            <person name="Pisabarro A.G."/>
            <person name="Walton J.D."/>
            <person name="Blanchette R.A."/>
            <person name="Henrissat B."/>
            <person name="Martin F."/>
            <person name="Cullen D."/>
            <person name="Hibbett D.S."/>
            <person name="Grigoriev I.V."/>
        </authorList>
    </citation>
    <scope>NUCLEOTIDE SEQUENCE [LARGE SCALE GENOMIC DNA]</scope>
    <source>
        <strain evidence="7">MUCL 33604</strain>
    </source>
</reference>
<dbReference type="InterPro" id="IPR000073">
    <property type="entry name" value="AB_hydrolase_1"/>
</dbReference>
<sequence>MPSTPREKVEYSDDKPRLRSYGGESEGRTQSGRISSQWIFRLLSFGVLAFLALKDGHISLSKGLEALNSGFGFLSSASNLVGGVEWKSCGEGFDGFQCANVSLPLDYHNDSDPRTVTISVNRFLATNTTHREGAVFINPGGPGGSGSSMGFTKGPYMSKIFKGRYDIIGFDPRGVNQSLPYTSCFENQLDGNVFSALVDGLELNLPTNMTLDSTRDLTNQLTKRVAEFTALTAKCYERTGDVLSYLGTEAVIRDIDSLSKIIEGEDARINYWGFSYGTIVGQYLVKILPPSRIGRIMIDGVVNPDIYSDYPVKTFDNYLIDLSNLLTSFASSCATAGEGCALSHLKPTEILAKIDHTIDYLYYNPVPITDLRVPTILTASQLREMLFLDMYKIQTWPQLAEHLDQAFKGNFSGIANATMPTVHGDGYQKHDGSTYAHEAILCADMKPYSSDRPPPTIVELVEYIVDALFKFGPPFGDKFYSWSLCGIWQDTVPQKSRYKGSFDLVDDTLDTPVLVLSNTFDPVTPLLNAEYANERLGNNARLVQQVDGWGHCTIAQKSFCTAEIVHVYMVEGKVPEQKRTLCDIDEEPFKPFNDTVFPRSQNSVDAELRQAWIQLTDNWEWD</sequence>
<feature type="domain" description="Peptidase S33 tripeptidyl aminopeptidase-like C-terminal" evidence="5">
    <location>
        <begin position="477"/>
        <end position="578"/>
    </location>
</feature>
<evidence type="ECO:0000256" key="1">
    <source>
        <dbReference type="ARBA" id="ARBA00010088"/>
    </source>
</evidence>
<keyword evidence="7" id="KW-1185">Reference proteome</keyword>
<organism evidence="6 7">
    <name type="scientific">Jaapia argillacea MUCL 33604</name>
    <dbReference type="NCBI Taxonomy" id="933084"/>
    <lineage>
        <taxon>Eukaryota</taxon>
        <taxon>Fungi</taxon>
        <taxon>Dikarya</taxon>
        <taxon>Basidiomycota</taxon>
        <taxon>Agaricomycotina</taxon>
        <taxon>Agaricomycetes</taxon>
        <taxon>Agaricomycetidae</taxon>
        <taxon>Jaapiales</taxon>
        <taxon>Jaapiaceae</taxon>
        <taxon>Jaapia</taxon>
    </lineage>
</organism>
<protein>
    <recommendedName>
        <fullName evidence="8">AB hydrolase-1 domain-containing protein</fullName>
    </recommendedName>
</protein>
<dbReference type="InterPro" id="IPR029058">
    <property type="entry name" value="AB_hydrolase_fold"/>
</dbReference>
<gene>
    <name evidence="6" type="ORF">JAAARDRAFT_53133</name>
</gene>
<dbReference type="Gene3D" id="3.40.50.1820">
    <property type="entry name" value="alpha/beta hydrolase"/>
    <property type="match status" value="1"/>
</dbReference>
<feature type="compositionally biased region" description="Basic and acidic residues" evidence="3">
    <location>
        <begin position="1"/>
        <end position="17"/>
    </location>
</feature>
<feature type="region of interest" description="Disordered" evidence="3">
    <location>
        <begin position="1"/>
        <end position="29"/>
    </location>
</feature>
<dbReference type="SUPFAM" id="SSF53474">
    <property type="entry name" value="alpha/beta-Hydrolases"/>
    <property type="match status" value="1"/>
</dbReference>
<keyword evidence="2" id="KW-0378">Hydrolase</keyword>
<dbReference type="STRING" id="933084.A0A067QHB9"/>
<dbReference type="PANTHER" id="PTHR43248:SF25">
    <property type="entry name" value="AB HYDROLASE-1 DOMAIN-CONTAINING PROTEIN-RELATED"/>
    <property type="match status" value="1"/>
</dbReference>
<evidence type="ECO:0000259" key="5">
    <source>
        <dbReference type="Pfam" id="PF08386"/>
    </source>
</evidence>
<proteinExistence type="inferred from homology"/>
<accession>A0A067QHB9</accession>
<dbReference type="InterPro" id="IPR013595">
    <property type="entry name" value="Pept_S33_TAP-like_C"/>
</dbReference>
<dbReference type="GO" id="GO:0016787">
    <property type="term" value="F:hydrolase activity"/>
    <property type="evidence" value="ECO:0007669"/>
    <property type="project" value="UniProtKB-KW"/>
</dbReference>
<comment type="similarity">
    <text evidence="1">Belongs to the peptidase S33 family.</text>
</comment>
<dbReference type="Pfam" id="PF08386">
    <property type="entry name" value="Abhydrolase_4"/>
    <property type="match status" value="1"/>
</dbReference>
<evidence type="ECO:0000256" key="2">
    <source>
        <dbReference type="ARBA" id="ARBA00022801"/>
    </source>
</evidence>
<evidence type="ECO:0008006" key="8">
    <source>
        <dbReference type="Google" id="ProtNLM"/>
    </source>
</evidence>
<evidence type="ECO:0000259" key="4">
    <source>
        <dbReference type="Pfam" id="PF00561"/>
    </source>
</evidence>
<dbReference type="OrthoDB" id="425534at2759"/>
<name>A0A067QHB9_9AGAM</name>
<dbReference type="HOGENOM" id="CLU_013364_5_1_1"/>
<dbReference type="Pfam" id="PF00561">
    <property type="entry name" value="Abhydrolase_1"/>
    <property type="match status" value="1"/>
</dbReference>
<dbReference type="AlphaFoldDB" id="A0A067QHB9"/>
<evidence type="ECO:0000256" key="3">
    <source>
        <dbReference type="SAM" id="MobiDB-lite"/>
    </source>
</evidence>
<dbReference type="InParanoid" id="A0A067QHB9"/>
<dbReference type="EMBL" id="KL197710">
    <property type="protein sequence ID" value="KDQ62912.1"/>
    <property type="molecule type" value="Genomic_DNA"/>
</dbReference>